<protein>
    <submittedName>
        <fullName evidence="1">Uncharacterized protein</fullName>
    </submittedName>
</protein>
<accession>A0A7M3UP01</accession>
<gene>
    <name evidence="1" type="ORF">HWQ62_00316</name>
</gene>
<name>A0A7M3UP01_POV01</name>
<evidence type="ECO:0000313" key="1">
    <source>
        <dbReference type="EMBL" id="QOI90452.1"/>
    </source>
</evidence>
<organism evidence="1">
    <name type="scientific">Pyramimonas orientalis virus</name>
    <name type="common">PoV01</name>
    <dbReference type="NCBI Taxonomy" id="455367"/>
    <lineage>
        <taxon>Viruses</taxon>
        <taxon>Varidnaviria</taxon>
        <taxon>Bamfordvirae</taxon>
        <taxon>Nucleocytoviricota</taxon>
        <taxon>Megaviricetes</taxon>
        <taxon>Imitervirales</taxon>
        <taxon>Allomimiviridae</taxon>
        <taxon>Heliosvirus</taxon>
        <taxon>Heliosvirus raunefjordenense</taxon>
    </lineage>
</organism>
<organismHost>
    <name type="scientific">Pyramimonas plurioculata</name>
    <dbReference type="NCBI Taxonomy" id="36893"/>
</organismHost>
<dbReference type="EMBL" id="MT663537">
    <property type="protein sequence ID" value="QOI90452.1"/>
    <property type="molecule type" value="Genomic_DNA"/>
</dbReference>
<proteinExistence type="predicted"/>
<reference evidence="1" key="1">
    <citation type="submission" date="2020-06" db="EMBL/GenBank/DDBJ databases">
        <title>Lateral gene transfer of anion-conducting channel rhodopsins between green algae and giant viruses.</title>
        <authorList>
            <person name="Rozenberg A."/>
            <person name="Oppermann J."/>
            <person name="Wietek J."/>
            <person name="Fernandez Lahore R.G."/>
            <person name="Sandaa R.-A."/>
            <person name="Bratbak G."/>
            <person name="Hegemann P."/>
            <person name="Beja O."/>
        </authorList>
    </citation>
    <scope>NUCLEOTIDE SEQUENCE</scope>
    <source>
        <strain evidence="1">01B</strain>
    </source>
</reference>
<sequence>MSFSKLSYDTCAYNKYLEESIGAGNYMLNTPSTNCKSNCFFTSPYVRLDKFGAATCDNKELVDVDSELLGLNMKNTKCLKERKFDSSYCQNNVLSDCDNTFLSPEDTKLSNPPCTLRGTGWNRWEWLCENPQDVAIVPFTTEIQNKLIVRDNHRPCIPVLKDSDDVMPSHYKNTDCYTDAQIESAYNEKETIPFIHWRSCDEIRTL</sequence>